<organism evidence="2 3">
    <name type="scientific">Aedes aegypti</name>
    <name type="common">Yellowfever mosquito</name>
    <name type="synonym">Culex aegypti</name>
    <dbReference type="NCBI Taxonomy" id="7159"/>
    <lineage>
        <taxon>Eukaryota</taxon>
        <taxon>Metazoa</taxon>
        <taxon>Ecdysozoa</taxon>
        <taxon>Arthropoda</taxon>
        <taxon>Hexapoda</taxon>
        <taxon>Insecta</taxon>
        <taxon>Pterygota</taxon>
        <taxon>Neoptera</taxon>
        <taxon>Endopterygota</taxon>
        <taxon>Diptera</taxon>
        <taxon>Nematocera</taxon>
        <taxon>Culicoidea</taxon>
        <taxon>Culicidae</taxon>
        <taxon>Culicinae</taxon>
        <taxon>Aedini</taxon>
        <taxon>Aedes</taxon>
        <taxon>Stegomyia</taxon>
    </lineage>
</organism>
<keyword evidence="1" id="KW-1133">Transmembrane helix</keyword>
<feature type="transmembrane region" description="Helical" evidence="1">
    <location>
        <begin position="6"/>
        <end position="22"/>
    </location>
</feature>
<protein>
    <submittedName>
        <fullName evidence="2">AAEL008334-PA</fullName>
    </submittedName>
</protein>
<evidence type="ECO:0000313" key="2">
    <source>
        <dbReference type="EMBL" id="EAT39902.1"/>
    </source>
</evidence>
<dbReference type="AlphaFoldDB" id="Q16Z30"/>
<dbReference type="HOGENOM" id="CLU_3074569_0_0_1"/>
<evidence type="ECO:0000313" key="3">
    <source>
        <dbReference type="Proteomes" id="UP000682892"/>
    </source>
</evidence>
<dbReference type="PaxDb" id="7159-AAEL008334-PA"/>
<keyword evidence="1" id="KW-0812">Transmembrane</keyword>
<sequence length="53" mass="6667">RRTRLASFFHLVIVFCYFFIFDERQQRFSKTLVLITAKRKGRTNEVWFVYKFR</sequence>
<reference evidence="2" key="2">
    <citation type="journal article" date="2007" name="Science">
        <title>Genome sequence of Aedes aegypti, a major arbovirus vector.</title>
        <authorList>
            <person name="Nene V."/>
            <person name="Wortman J.R."/>
            <person name="Lawson D."/>
            <person name="Haas B."/>
            <person name="Kodira C."/>
            <person name="Tu Z.J."/>
            <person name="Loftus B."/>
            <person name="Xi Z."/>
            <person name="Megy K."/>
            <person name="Grabherr M."/>
            <person name="Ren Q."/>
            <person name="Zdobnov E.M."/>
            <person name="Lobo N.F."/>
            <person name="Campbell K.S."/>
            <person name="Brown S.E."/>
            <person name="Bonaldo M.F."/>
            <person name="Zhu J."/>
            <person name="Sinkins S.P."/>
            <person name="Hogenkamp D.G."/>
            <person name="Amedeo P."/>
            <person name="Arensburger P."/>
            <person name="Atkinson P.W."/>
            <person name="Bidwell S."/>
            <person name="Biedler J."/>
            <person name="Birney E."/>
            <person name="Bruggner R.V."/>
            <person name="Costas J."/>
            <person name="Coy M.R."/>
            <person name="Crabtree J."/>
            <person name="Crawford M."/>
            <person name="Debruyn B."/>
            <person name="Decaprio D."/>
            <person name="Eiglmeier K."/>
            <person name="Eisenstadt E."/>
            <person name="El-Dorry H."/>
            <person name="Gelbart W.M."/>
            <person name="Gomes S.L."/>
            <person name="Hammond M."/>
            <person name="Hannick L.I."/>
            <person name="Hogan J.R."/>
            <person name="Holmes M.H."/>
            <person name="Jaffe D."/>
            <person name="Johnston J.S."/>
            <person name="Kennedy R.C."/>
            <person name="Koo H."/>
            <person name="Kravitz S."/>
            <person name="Kriventseva E.V."/>
            <person name="Kulp D."/>
            <person name="Labutti K."/>
            <person name="Lee E."/>
            <person name="Li S."/>
            <person name="Lovin D.D."/>
            <person name="Mao C."/>
            <person name="Mauceli E."/>
            <person name="Menck C.F."/>
            <person name="Miller J.R."/>
            <person name="Montgomery P."/>
            <person name="Mori A."/>
            <person name="Nascimento A.L."/>
            <person name="Naveira H.F."/>
            <person name="Nusbaum C."/>
            <person name="O'leary S."/>
            <person name="Orvis J."/>
            <person name="Pertea M."/>
            <person name="Quesneville H."/>
            <person name="Reidenbach K.R."/>
            <person name="Rogers Y.H."/>
            <person name="Roth C.W."/>
            <person name="Schneider J.R."/>
            <person name="Schatz M."/>
            <person name="Shumway M."/>
            <person name="Stanke M."/>
            <person name="Stinson E.O."/>
            <person name="Tubio J.M."/>
            <person name="Vanzee J.P."/>
            <person name="Verjovski-Almeida S."/>
            <person name="Werner D."/>
            <person name="White O."/>
            <person name="Wyder S."/>
            <person name="Zeng Q."/>
            <person name="Zhao Q."/>
            <person name="Zhao Y."/>
            <person name="Hill C.A."/>
            <person name="Raikhel A.S."/>
            <person name="Soares M.B."/>
            <person name="Knudson D.L."/>
            <person name="Lee N.H."/>
            <person name="Galagan J."/>
            <person name="Salzberg S.L."/>
            <person name="Paulsen I.T."/>
            <person name="Dimopoulos G."/>
            <person name="Collins F.H."/>
            <person name="Birren B."/>
            <person name="Fraser-Liggett C.M."/>
            <person name="Severson D.W."/>
        </authorList>
    </citation>
    <scope>NUCLEOTIDE SEQUENCE [LARGE SCALE GENOMIC DNA]</scope>
    <source>
        <strain evidence="2">Liverpool</strain>
    </source>
</reference>
<dbReference type="Proteomes" id="UP000682892">
    <property type="component" value="Unassembled WGS sequence"/>
</dbReference>
<reference evidence="2" key="3">
    <citation type="submission" date="2012-09" db="EMBL/GenBank/DDBJ databases">
        <authorList>
            <consortium name="VectorBase"/>
        </authorList>
    </citation>
    <scope>NUCLEOTIDE SEQUENCE</scope>
    <source>
        <strain evidence="2">Liverpool</strain>
    </source>
</reference>
<name>Q16Z30_AEDAE</name>
<evidence type="ECO:0000256" key="1">
    <source>
        <dbReference type="SAM" id="Phobius"/>
    </source>
</evidence>
<reference evidence="2" key="1">
    <citation type="submission" date="2005-10" db="EMBL/GenBank/DDBJ databases">
        <authorList>
            <person name="Loftus B.J."/>
            <person name="Nene V.M."/>
            <person name="Hannick L.I."/>
            <person name="Bidwell S."/>
            <person name="Haas B."/>
            <person name="Amedeo P."/>
            <person name="Orvis J."/>
            <person name="Wortman J.R."/>
            <person name="White O.R."/>
            <person name="Salzberg S."/>
            <person name="Shumway M."/>
            <person name="Koo H."/>
            <person name="Zhao Y."/>
            <person name="Holmes M."/>
            <person name="Miller J."/>
            <person name="Schatz M."/>
            <person name="Pop M."/>
            <person name="Pai G."/>
            <person name="Utterback T."/>
            <person name="Rogers Y.-H."/>
            <person name="Kravitz S."/>
            <person name="Fraser C.M."/>
        </authorList>
    </citation>
    <scope>NUCLEOTIDE SEQUENCE</scope>
    <source>
        <strain evidence="2">Liverpool</strain>
    </source>
</reference>
<dbReference type="EMBL" id="CH477500">
    <property type="protein sequence ID" value="EAT39902.1"/>
    <property type="molecule type" value="Genomic_DNA"/>
</dbReference>
<feature type="non-terminal residue" evidence="2">
    <location>
        <position position="1"/>
    </location>
</feature>
<keyword evidence="1" id="KW-0472">Membrane</keyword>
<proteinExistence type="predicted"/>
<accession>Q16Z30</accession>
<gene>
    <name evidence="2" type="ORF">AaeL_AAEL008334</name>
</gene>